<sequence>MPLPALTVDRDERMVKWTHELLRPGACPHPDYADFDVFGCTTSMLAADEPCGLSAIVQRMSNKDINSLIVKTTKTPQCKMTHEYAEESDKEFEATMEALNLLYDELRKRPAHAADLPLVDMHRGAAHHDEGSTQHFGADHPHDDAPQTPLPGRLQPSATLPPHPAQATAGPAPPLAAPRSKARVRFCMPAGLSLAELD</sequence>
<protein>
    <submittedName>
        <fullName evidence="2">Uncharacterized protein</fullName>
    </submittedName>
</protein>
<dbReference type="GeneID" id="25987719"/>
<evidence type="ECO:0000313" key="3">
    <source>
        <dbReference type="Proteomes" id="UP000002748"/>
    </source>
</evidence>
<dbReference type="RefSeq" id="XP_014178058.1">
    <property type="nucleotide sequence ID" value="XM_014322583.1"/>
</dbReference>
<evidence type="ECO:0000313" key="2">
    <source>
        <dbReference type="EMBL" id="EJT46963.1"/>
    </source>
</evidence>
<comment type="caution">
    <text evidence="2">The sequence shown here is derived from an EMBL/GenBank/DDBJ whole genome shotgun (WGS) entry which is preliminary data.</text>
</comment>
<feature type="region of interest" description="Disordered" evidence="1">
    <location>
        <begin position="127"/>
        <end position="178"/>
    </location>
</feature>
<dbReference type="EMBL" id="ALBS01000266">
    <property type="protein sequence ID" value="EJT46963.1"/>
    <property type="molecule type" value="Genomic_DNA"/>
</dbReference>
<dbReference type="AlphaFoldDB" id="J5QEM5"/>
<organism evidence="2 3">
    <name type="scientific">Trichosporon asahii var. asahii (strain ATCC 90039 / CBS 2479 / JCM 2466 / KCTC 7840 / NBRC 103889/ NCYC 2677 / UAMH 7654)</name>
    <name type="common">Yeast</name>
    <dbReference type="NCBI Taxonomy" id="1186058"/>
    <lineage>
        <taxon>Eukaryota</taxon>
        <taxon>Fungi</taxon>
        <taxon>Dikarya</taxon>
        <taxon>Basidiomycota</taxon>
        <taxon>Agaricomycotina</taxon>
        <taxon>Tremellomycetes</taxon>
        <taxon>Trichosporonales</taxon>
        <taxon>Trichosporonaceae</taxon>
        <taxon>Trichosporon</taxon>
    </lineage>
</organism>
<dbReference type="HOGENOM" id="CLU_1379011_0_0_1"/>
<proteinExistence type="predicted"/>
<reference evidence="2 3" key="1">
    <citation type="journal article" date="2012" name="Eukaryot. Cell">
        <title>Draft genome sequence of CBS 2479, the standard type strain of Trichosporon asahii.</title>
        <authorList>
            <person name="Yang R.Y."/>
            <person name="Li H.T."/>
            <person name="Zhu H."/>
            <person name="Zhou G.P."/>
            <person name="Wang M."/>
            <person name="Wang L."/>
        </authorList>
    </citation>
    <scope>NUCLEOTIDE SEQUENCE [LARGE SCALE GENOMIC DNA]</scope>
    <source>
        <strain evidence="3">ATCC 90039 / CBS 2479 / JCM 2466 / KCTC 7840 / NCYC 2677 / UAMH 7654</strain>
    </source>
</reference>
<evidence type="ECO:0000256" key="1">
    <source>
        <dbReference type="SAM" id="MobiDB-lite"/>
    </source>
</evidence>
<dbReference type="KEGG" id="tasa:A1Q1_04206"/>
<name>J5QEM5_TRIAS</name>
<gene>
    <name evidence="2" type="ORF">A1Q1_04206</name>
</gene>
<dbReference type="Proteomes" id="UP000002748">
    <property type="component" value="Unassembled WGS sequence"/>
</dbReference>
<accession>J5QEM5</accession>
<dbReference type="VEuPathDB" id="FungiDB:A1Q1_04206"/>
<feature type="compositionally biased region" description="Basic and acidic residues" evidence="1">
    <location>
        <begin position="127"/>
        <end position="145"/>
    </location>
</feature>